<dbReference type="SUPFAM" id="SSF51905">
    <property type="entry name" value="FAD/NAD(P)-binding domain"/>
    <property type="match status" value="2"/>
</dbReference>
<dbReference type="PANTHER" id="PTHR43429">
    <property type="entry name" value="PYRIDINE NUCLEOTIDE-DISULFIDE OXIDOREDUCTASE DOMAIN-CONTAINING"/>
    <property type="match status" value="1"/>
</dbReference>
<dbReference type="EC" id="1.18.1.1" evidence="6"/>
<evidence type="ECO:0000259" key="4">
    <source>
        <dbReference type="Pfam" id="PF07992"/>
    </source>
</evidence>
<proteinExistence type="predicted"/>
<accession>A0A2X3KKI0</accession>
<dbReference type="OrthoDB" id="9807946at2"/>
<dbReference type="InterPro" id="IPR050260">
    <property type="entry name" value="FAD-bd_OxRdtase"/>
</dbReference>
<reference evidence="7" key="1">
    <citation type="submission" date="2018-05" db="EMBL/GenBank/DDBJ databases">
        <authorList>
            <person name="Hao L."/>
        </authorList>
    </citation>
    <scope>NUCLEOTIDE SEQUENCE [LARGE SCALE GENOMIC DNA]</scope>
</reference>
<dbReference type="RefSeq" id="WP_122031207.1">
    <property type="nucleotide sequence ID" value="NZ_LS483254.1"/>
</dbReference>
<evidence type="ECO:0000313" key="6">
    <source>
        <dbReference type="EMBL" id="SQD92902.1"/>
    </source>
</evidence>
<evidence type="ECO:0000256" key="1">
    <source>
        <dbReference type="ARBA" id="ARBA00001974"/>
    </source>
</evidence>
<dbReference type="GO" id="GO:0015044">
    <property type="term" value="F:rubredoxin-NAD+ reductase activity"/>
    <property type="evidence" value="ECO:0007669"/>
    <property type="project" value="UniProtKB-EC"/>
</dbReference>
<name>A0A2X3KKI0_9BACT</name>
<dbReference type="KEGG" id="bana:BARAN1_0878"/>
<feature type="domain" description="NADH-rubredoxin oxidoreductase C-terminal" evidence="5">
    <location>
        <begin position="312"/>
        <end position="372"/>
    </location>
</feature>
<keyword evidence="6" id="KW-0560">Oxidoreductase</keyword>
<feature type="domain" description="FAD/NAD(P)-binding" evidence="4">
    <location>
        <begin position="3"/>
        <end position="292"/>
    </location>
</feature>
<dbReference type="PANTHER" id="PTHR43429:SF3">
    <property type="entry name" value="NITRITE REDUCTASE [NAD(P)H]"/>
    <property type="match status" value="1"/>
</dbReference>
<dbReference type="PRINTS" id="PR00368">
    <property type="entry name" value="FADPNR"/>
</dbReference>
<gene>
    <name evidence="6" type="ORF">BARAN1_0878</name>
</gene>
<comment type="cofactor">
    <cofactor evidence="1">
        <name>FAD</name>
        <dbReference type="ChEBI" id="CHEBI:57692"/>
    </cofactor>
</comment>
<dbReference type="InterPro" id="IPR036188">
    <property type="entry name" value="FAD/NAD-bd_sf"/>
</dbReference>
<evidence type="ECO:0000313" key="7">
    <source>
        <dbReference type="Proteomes" id="UP000249818"/>
    </source>
</evidence>
<dbReference type="AlphaFoldDB" id="A0A2X3KKI0"/>
<dbReference type="Gene3D" id="3.30.390.30">
    <property type="match status" value="1"/>
</dbReference>
<keyword evidence="7" id="KW-1185">Reference proteome</keyword>
<organism evidence="6 7">
    <name type="scientific">Candidatus Bipolaricaulis anaerobius</name>
    <dbReference type="NCBI Taxonomy" id="2026885"/>
    <lineage>
        <taxon>Bacteria</taxon>
        <taxon>Candidatus Bipolaricaulota</taxon>
        <taxon>Candidatus Bipolaricaulia</taxon>
        <taxon>Candidatus Bipolaricaulales</taxon>
        <taxon>Candidatus Bipolaricaulaceae</taxon>
        <taxon>Candidatus Bipolaricaulis</taxon>
    </lineage>
</organism>
<protein>
    <submittedName>
        <fullName evidence="6">NAD(P)H-rubredoxin oxidoreductase</fullName>
        <ecNumber evidence="6">1.18.1.1</ecNumber>
    </submittedName>
</protein>
<evidence type="ECO:0000256" key="2">
    <source>
        <dbReference type="ARBA" id="ARBA00022630"/>
    </source>
</evidence>
<dbReference type="Proteomes" id="UP000249818">
    <property type="component" value="Chromosome BARAN1"/>
</dbReference>
<evidence type="ECO:0000259" key="5">
    <source>
        <dbReference type="Pfam" id="PF18267"/>
    </source>
</evidence>
<evidence type="ECO:0000256" key="3">
    <source>
        <dbReference type="ARBA" id="ARBA00022827"/>
    </source>
</evidence>
<dbReference type="InterPro" id="IPR016156">
    <property type="entry name" value="FAD/NAD-linked_Rdtase_dimer_sf"/>
</dbReference>
<dbReference type="Pfam" id="PF18267">
    <property type="entry name" value="Rubredoxin_C"/>
    <property type="match status" value="1"/>
</dbReference>
<dbReference type="PRINTS" id="PR00411">
    <property type="entry name" value="PNDRDTASEI"/>
</dbReference>
<keyword evidence="3" id="KW-0274">FAD</keyword>
<dbReference type="Gene3D" id="3.50.50.60">
    <property type="entry name" value="FAD/NAD(P)-binding domain"/>
    <property type="match status" value="2"/>
</dbReference>
<sequence>MAFVVVGGGVAGFTAARTVRSLEPGAEITVVEAEPAPYYLRPGLIEVLAGRKTLAEITPFPRAWFEHRRIAFRSGVAAVRLDPRPHRLRLSSGEELAYDRLLLACGAEAVQPEVPGVHLAGVFTLRSAADAERIRTRAEAVAAAAVIGGGWLGIEVARALHDLGLAVTLLERGAWLLNRQLDEGAARILTGILADQGIEVRVRAACAAVLGTTEVTGVLLADGSEIRAGLVVAAAGVRPRIALAAEAGLATGRGVIVDDHLSTSDPDVFAAGDVAEWRGHVYGIVPAARDQGEVAARNMVQPRSVQYPGTPPSNKLKVAGVDLLCLGNTQPQGGALREMRHADPVAGRYVKFVLGEDGELVGAILLGAADLARPVEELAQAGVPAEDDLKLLLAS</sequence>
<keyword evidence="2" id="KW-0285">Flavoprotein</keyword>
<dbReference type="EMBL" id="LS483254">
    <property type="protein sequence ID" value="SQD92902.1"/>
    <property type="molecule type" value="Genomic_DNA"/>
</dbReference>
<dbReference type="InterPro" id="IPR023753">
    <property type="entry name" value="FAD/NAD-binding_dom"/>
</dbReference>
<dbReference type="InterPro" id="IPR041575">
    <property type="entry name" value="Rubredoxin_C"/>
</dbReference>
<dbReference type="Pfam" id="PF07992">
    <property type="entry name" value="Pyr_redox_2"/>
    <property type="match status" value="1"/>
</dbReference>